<name>A0A9W6ZQQ0_9STRA</name>
<dbReference type="EMBL" id="BLQM01000052">
    <property type="protein sequence ID" value="GMH56641.1"/>
    <property type="molecule type" value="Genomic_DNA"/>
</dbReference>
<dbReference type="Proteomes" id="UP001162640">
    <property type="component" value="Unassembled WGS sequence"/>
</dbReference>
<accession>A0A9W6ZQQ0</accession>
<gene>
    <name evidence="2" type="ORF">TL16_g02183</name>
</gene>
<dbReference type="AlphaFoldDB" id="A0A9W6ZQQ0"/>
<proteinExistence type="predicted"/>
<reference evidence="3" key="1">
    <citation type="journal article" date="2023" name="Commun. Biol.">
        <title>Genome analysis of Parmales, the sister group of diatoms, reveals the evolutionary specialization of diatoms from phago-mixotrophs to photoautotrophs.</title>
        <authorList>
            <person name="Ban H."/>
            <person name="Sato S."/>
            <person name="Yoshikawa S."/>
            <person name="Yamada K."/>
            <person name="Nakamura Y."/>
            <person name="Ichinomiya M."/>
            <person name="Sato N."/>
            <person name="Blanc-Mathieu R."/>
            <person name="Endo H."/>
            <person name="Kuwata A."/>
            <person name="Ogata H."/>
        </authorList>
    </citation>
    <scope>NUCLEOTIDE SEQUENCE [LARGE SCALE GENOMIC DNA]</scope>
</reference>
<sequence>MGKKFDVEGDRTPMTAERLSEAHPHLAALRKEFRRHRIAYMIGGVCLGAVAAGTAAGTAGHFGAGWNKISTNGEQTQSVTVMESETESRGWFTRSPTKQKTAEEEEESAYCFQCDNAPSRGWGWAFGYGTCECHEGFSGACCDTPTEITDLTHGPYMGDDGTYELYTFYTKDTADHMIYSDCSGDNSATSTSVPPEFSGLWWMDGNPASDYVASFGRSNWQTTADGYSCVSSTLTNQQTDETFNCLGGMDLNVYNENIWSWHDEALGKLVYGGALGVALTYKFECGGDDDGKLTYCQIYPNAAIPVTSDGWVTVPASLVSFDMTRGDDNLWIRNSIIAGLDSYPHNYYLKKIVNCDGTKGEHWDDYLSHGKAAAPVIPDVFGNGADDRETVSNVHERQLLSRKL</sequence>
<organism evidence="2 3">
    <name type="scientific">Triparma laevis f. inornata</name>
    <dbReference type="NCBI Taxonomy" id="1714386"/>
    <lineage>
        <taxon>Eukaryota</taxon>
        <taxon>Sar</taxon>
        <taxon>Stramenopiles</taxon>
        <taxon>Ochrophyta</taxon>
        <taxon>Bolidophyceae</taxon>
        <taxon>Parmales</taxon>
        <taxon>Triparmaceae</taxon>
        <taxon>Triparma</taxon>
    </lineage>
</organism>
<evidence type="ECO:0000313" key="3">
    <source>
        <dbReference type="Proteomes" id="UP001162640"/>
    </source>
</evidence>
<keyword evidence="1" id="KW-0812">Transmembrane</keyword>
<comment type="caution">
    <text evidence="2">The sequence shown here is derived from an EMBL/GenBank/DDBJ whole genome shotgun (WGS) entry which is preliminary data.</text>
</comment>
<keyword evidence="1" id="KW-0472">Membrane</keyword>
<evidence type="ECO:0000313" key="2">
    <source>
        <dbReference type="EMBL" id="GMH56641.1"/>
    </source>
</evidence>
<keyword evidence="1" id="KW-1133">Transmembrane helix</keyword>
<feature type="transmembrane region" description="Helical" evidence="1">
    <location>
        <begin position="38"/>
        <end position="62"/>
    </location>
</feature>
<evidence type="ECO:0000256" key="1">
    <source>
        <dbReference type="SAM" id="Phobius"/>
    </source>
</evidence>
<protein>
    <submittedName>
        <fullName evidence="2">Uncharacterized protein</fullName>
    </submittedName>
</protein>